<feature type="transmembrane region" description="Helical" evidence="5">
    <location>
        <begin position="12"/>
        <end position="30"/>
    </location>
</feature>
<dbReference type="EMBL" id="CAJOBC010002525">
    <property type="protein sequence ID" value="CAF3737440.1"/>
    <property type="molecule type" value="Genomic_DNA"/>
</dbReference>
<dbReference type="EC" id="2.3.2.15" evidence="1"/>
<dbReference type="Pfam" id="PF05023">
    <property type="entry name" value="Phytochelatin"/>
    <property type="match status" value="1"/>
</dbReference>
<evidence type="ECO:0000313" key="7">
    <source>
        <dbReference type="EMBL" id="CAF0963091.1"/>
    </source>
</evidence>
<dbReference type="Proteomes" id="UP000681722">
    <property type="component" value="Unassembled WGS sequence"/>
</dbReference>
<dbReference type="Gene3D" id="3.90.70.30">
    <property type="entry name" value="Phytochelatin synthase, N-terminal domain"/>
    <property type="match status" value="1"/>
</dbReference>
<keyword evidence="5" id="KW-0472">Membrane</keyword>
<evidence type="ECO:0000313" key="11">
    <source>
        <dbReference type="Proteomes" id="UP000663829"/>
    </source>
</evidence>
<dbReference type="InterPro" id="IPR038765">
    <property type="entry name" value="Papain-like_cys_pep_sf"/>
</dbReference>
<keyword evidence="5" id="KW-0812">Transmembrane</keyword>
<dbReference type="SUPFAM" id="SSF54001">
    <property type="entry name" value="Cysteine proteinases"/>
    <property type="match status" value="1"/>
</dbReference>
<evidence type="ECO:0000256" key="1">
    <source>
        <dbReference type="ARBA" id="ARBA00012468"/>
    </source>
</evidence>
<keyword evidence="2" id="KW-0104">Cadmium</keyword>
<dbReference type="InterPro" id="IPR040409">
    <property type="entry name" value="PCS-like"/>
</dbReference>
<evidence type="ECO:0000313" key="9">
    <source>
        <dbReference type="EMBL" id="CAF3737440.1"/>
    </source>
</evidence>
<evidence type="ECO:0000256" key="2">
    <source>
        <dbReference type="ARBA" id="ARBA00022539"/>
    </source>
</evidence>
<comment type="caution">
    <text evidence="7">The sequence shown here is derived from an EMBL/GenBank/DDBJ whole genome shotgun (WGS) entry which is preliminary data.</text>
</comment>
<dbReference type="GO" id="GO:0010038">
    <property type="term" value="P:response to metal ion"/>
    <property type="evidence" value="ECO:0007669"/>
    <property type="project" value="InterPro"/>
</dbReference>
<gene>
    <name evidence="7" type="ORF">GPM918_LOCUS11858</name>
    <name evidence="8" type="ORF">OVA965_LOCUS16601</name>
    <name evidence="9" type="ORF">SRO942_LOCUS11859</name>
    <name evidence="10" type="ORF">TMI583_LOCUS16608</name>
</gene>
<keyword evidence="11" id="KW-1185">Reference proteome</keyword>
<proteinExistence type="predicted"/>
<organism evidence="7 11">
    <name type="scientific">Didymodactylos carnosus</name>
    <dbReference type="NCBI Taxonomy" id="1234261"/>
    <lineage>
        <taxon>Eukaryota</taxon>
        <taxon>Metazoa</taxon>
        <taxon>Spiralia</taxon>
        <taxon>Gnathifera</taxon>
        <taxon>Rotifera</taxon>
        <taxon>Eurotatoria</taxon>
        <taxon>Bdelloidea</taxon>
        <taxon>Philodinida</taxon>
        <taxon>Philodinidae</taxon>
        <taxon>Didymodactylos</taxon>
    </lineage>
</organism>
<name>A0A814E0T6_9BILA</name>
<dbReference type="Proteomes" id="UP000682733">
    <property type="component" value="Unassembled WGS sequence"/>
</dbReference>
<accession>A0A814E0T6</accession>
<dbReference type="Proteomes" id="UP000663829">
    <property type="component" value="Unassembled WGS sequence"/>
</dbReference>
<dbReference type="PANTHER" id="PTHR33447">
    <property type="entry name" value="GLUTATHIONE GAMMA-GLUTAMYLCYSTEINYLTRANSFERASE"/>
    <property type="match status" value="1"/>
</dbReference>
<dbReference type="GO" id="GO:0016756">
    <property type="term" value="F:glutathione gamma-glutamylcysteinyltransferase activity"/>
    <property type="evidence" value="ECO:0007669"/>
    <property type="project" value="UniProtKB-EC"/>
</dbReference>
<evidence type="ECO:0000259" key="6">
    <source>
        <dbReference type="PROSITE" id="PS51443"/>
    </source>
</evidence>
<sequence length="273" mass="31007">MQNAYQPIFSQAIENMALIPIVMIILLLILSTCSCAAISSSESTIQTEQNVDGPKYGSQAKRLFQSHNYISTHKALDYWAISPYYIAQQNERSCSVASITMIVNAARVAKTLTSNEELATQQSILNRVNSQEWNRQVSSNGIGVTLNQMKQLVEASLKAFNIQYISVEIIHTMDLSEETKQKFHKILIENENSSTNFLIANFDGSIIFDDVQYGHFAPIAAYDADHSQILVMDPERQNYEPYWISEDMLLHAMVTQDPESAQYRGYIWIKIFE</sequence>
<dbReference type="PROSITE" id="PS51443">
    <property type="entry name" value="PCS"/>
    <property type="match status" value="1"/>
</dbReference>
<dbReference type="InterPro" id="IPR007719">
    <property type="entry name" value="PCS_N"/>
</dbReference>
<feature type="domain" description="Peptidase C83" evidence="6">
    <location>
        <begin position="35"/>
        <end position="273"/>
    </location>
</feature>
<keyword evidence="3" id="KW-0808">Transferase</keyword>
<dbReference type="Proteomes" id="UP000677228">
    <property type="component" value="Unassembled WGS sequence"/>
</dbReference>
<dbReference type="EMBL" id="CAJOBA010007757">
    <property type="protein sequence ID" value="CAF3811488.1"/>
    <property type="molecule type" value="Genomic_DNA"/>
</dbReference>
<dbReference type="EMBL" id="CAJNOK010007747">
    <property type="protein sequence ID" value="CAF1043415.1"/>
    <property type="molecule type" value="Genomic_DNA"/>
</dbReference>
<dbReference type="GO" id="GO:0046938">
    <property type="term" value="P:phytochelatin biosynthetic process"/>
    <property type="evidence" value="ECO:0007669"/>
    <property type="project" value="InterPro"/>
</dbReference>
<reference evidence="7" key="1">
    <citation type="submission" date="2021-02" db="EMBL/GenBank/DDBJ databases">
        <authorList>
            <person name="Nowell W R."/>
        </authorList>
    </citation>
    <scope>NUCLEOTIDE SEQUENCE</scope>
</reference>
<protein>
    <recommendedName>
        <fullName evidence="1">glutathione gamma-glutamylcysteinyltransferase</fullName>
        <ecNumber evidence="1">2.3.2.15</ecNumber>
    </recommendedName>
</protein>
<dbReference type="InterPro" id="IPR038156">
    <property type="entry name" value="PCS_N_sf"/>
</dbReference>
<keyword evidence="4" id="KW-0479">Metal-binding</keyword>
<evidence type="ECO:0000313" key="10">
    <source>
        <dbReference type="EMBL" id="CAF3811488.1"/>
    </source>
</evidence>
<evidence type="ECO:0000313" key="8">
    <source>
        <dbReference type="EMBL" id="CAF1043415.1"/>
    </source>
</evidence>
<dbReference type="AlphaFoldDB" id="A0A814E0T6"/>
<keyword evidence="5" id="KW-1133">Transmembrane helix</keyword>
<evidence type="ECO:0000256" key="3">
    <source>
        <dbReference type="ARBA" id="ARBA00022679"/>
    </source>
</evidence>
<dbReference type="GO" id="GO:0046872">
    <property type="term" value="F:metal ion binding"/>
    <property type="evidence" value="ECO:0007669"/>
    <property type="project" value="UniProtKB-KW"/>
</dbReference>
<evidence type="ECO:0000256" key="5">
    <source>
        <dbReference type="SAM" id="Phobius"/>
    </source>
</evidence>
<evidence type="ECO:0000256" key="4">
    <source>
        <dbReference type="ARBA" id="ARBA00022723"/>
    </source>
</evidence>
<dbReference type="EMBL" id="CAJNOQ010002525">
    <property type="protein sequence ID" value="CAF0963091.1"/>
    <property type="molecule type" value="Genomic_DNA"/>
</dbReference>
<dbReference type="PANTHER" id="PTHR33447:SF20">
    <property type="entry name" value="GLUTATHIONE GAMMA-GLUTAMYLCYSTEINYLTRANSFERASE"/>
    <property type="match status" value="1"/>
</dbReference>